<comment type="caution">
    <text evidence="6">The sequence shown here is derived from an EMBL/GenBank/DDBJ whole genome shotgun (WGS) entry which is preliminary data.</text>
</comment>
<feature type="compositionally biased region" description="Polar residues" evidence="3">
    <location>
        <begin position="606"/>
        <end position="621"/>
    </location>
</feature>
<keyword evidence="1" id="KW-0540">Nuclease</keyword>
<dbReference type="InterPro" id="IPR041177">
    <property type="entry name" value="GEN1_C"/>
</dbReference>
<evidence type="ECO:0000313" key="7">
    <source>
        <dbReference type="Proteomes" id="UP000813427"/>
    </source>
</evidence>
<dbReference type="Pfam" id="PF18380">
    <property type="entry name" value="GEN1_C"/>
    <property type="match status" value="1"/>
</dbReference>
<dbReference type="CDD" id="cd09906">
    <property type="entry name" value="H3TH_YEN1"/>
    <property type="match status" value="1"/>
</dbReference>
<keyword evidence="2" id="KW-0378">Hydrolase</keyword>
<dbReference type="Pfam" id="PF00867">
    <property type="entry name" value="XPG_I"/>
    <property type="match status" value="1"/>
</dbReference>
<evidence type="ECO:0000259" key="4">
    <source>
        <dbReference type="SMART" id="SM00484"/>
    </source>
</evidence>
<dbReference type="PANTHER" id="PTHR11081">
    <property type="entry name" value="FLAP ENDONUCLEASE FAMILY MEMBER"/>
    <property type="match status" value="1"/>
</dbReference>
<evidence type="ECO:0000256" key="1">
    <source>
        <dbReference type="ARBA" id="ARBA00022722"/>
    </source>
</evidence>
<name>A0A8K0WAB7_9HYPO</name>
<dbReference type="SUPFAM" id="SSF88723">
    <property type="entry name" value="PIN domain-like"/>
    <property type="match status" value="1"/>
</dbReference>
<dbReference type="FunFam" id="3.40.50.1010:FF:000051">
    <property type="entry name" value="Rad2-like endonuclease, putative (AFU_orthologue AFUA_3G13260)"/>
    <property type="match status" value="1"/>
</dbReference>
<feature type="compositionally biased region" description="Low complexity" evidence="3">
    <location>
        <begin position="514"/>
        <end position="523"/>
    </location>
</feature>
<dbReference type="InterPro" id="IPR006085">
    <property type="entry name" value="XPG_DNA_repair_N"/>
</dbReference>
<proteinExistence type="predicted"/>
<feature type="compositionally biased region" description="Low complexity" evidence="3">
    <location>
        <begin position="697"/>
        <end position="706"/>
    </location>
</feature>
<dbReference type="GO" id="GO:0006281">
    <property type="term" value="P:DNA repair"/>
    <property type="evidence" value="ECO:0007669"/>
    <property type="project" value="UniProtKB-ARBA"/>
</dbReference>
<dbReference type="GO" id="GO:0008821">
    <property type="term" value="F:crossover junction DNA endonuclease activity"/>
    <property type="evidence" value="ECO:0007669"/>
    <property type="project" value="InterPro"/>
</dbReference>
<dbReference type="InterPro" id="IPR037316">
    <property type="entry name" value="Yen1_H3TH"/>
</dbReference>
<feature type="compositionally biased region" description="Low complexity" evidence="3">
    <location>
        <begin position="641"/>
        <end position="650"/>
    </location>
</feature>
<dbReference type="FunFam" id="3.40.50.1010:FF:000037">
    <property type="entry name" value="Rad2-like endonuclease, putative (AFU_orthologue AFUA_3G13260)"/>
    <property type="match status" value="1"/>
</dbReference>
<feature type="compositionally biased region" description="Polar residues" evidence="3">
    <location>
        <begin position="537"/>
        <end position="563"/>
    </location>
</feature>
<dbReference type="CDD" id="cd09870">
    <property type="entry name" value="PIN_YEN1"/>
    <property type="match status" value="1"/>
</dbReference>
<dbReference type="Gene3D" id="1.10.150.20">
    <property type="entry name" value="5' to 3' exonuclease, C-terminal subdomain"/>
    <property type="match status" value="1"/>
</dbReference>
<feature type="region of interest" description="Disordered" evidence="3">
    <location>
        <begin position="497"/>
        <end position="738"/>
    </location>
</feature>
<dbReference type="OrthoDB" id="2959108at2759"/>
<evidence type="ECO:0000259" key="5">
    <source>
        <dbReference type="SMART" id="SM00485"/>
    </source>
</evidence>
<accession>A0A8K0WAB7</accession>
<dbReference type="PRINTS" id="PR00853">
    <property type="entry name" value="XPGRADSUPER"/>
</dbReference>
<evidence type="ECO:0000313" key="6">
    <source>
        <dbReference type="EMBL" id="KAH7241650.1"/>
    </source>
</evidence>
<sequence length="797" mass="87580">MGIKGIYQEIGEGERVSLLKLAAESLEKKGRPLRIAIDIAIWQFQNQAAQGGTNPEIRTLFYRLVRLLACPVEPVFVFDGPYKPEIKRNKKSGRGSSFANAQAKRLIRLFGCSIHDAPGEAEAECALLQRHGIVDVVLTEDVDALMFGCTRMLRRWSPQSKRSTVPTHVSLFDTDKMELEKQGLDREGMVLVALMSGGDYDPNGIPGCGIKVAVEAAKAGFGKHVCRLKAVDKEGIQAWRNSLTHELRTNEKGYFKRRNKALAIPEDFPDFKILRYYTHPVVSPESSLNEVREKVHLRREILHEDLREFTREVFGWDFRVGALKFLKVISHAVLTQKMLATGADSNEGWVKGVKGIRKDTANDSVPQIRLQHVPIEVVPIDLSKEEDEDILQGRSGLALNSDDEVEDQDNTEALVGSKKSPALFDPSECLGVWTLEALARISVPSLVHSAATKDLNKPARRTVLTKQKKSKTGLEAGMSAGALNKFVRATKLGSISTRASKDIPKDPPRESDKTTTPAQTTTTYRRLQIPSPLEPSKQPTSTLASPVRQTSTSRTLVSSQVTPRTPRPTGGQQQAIVITSSPPCATDSPPPSPSPRPRARVPVAQKVSSMVHTIPASSDSSQRLKDTVRGFGRTRPPPSLPSSQPSKLKQTSMDMFTKKSKNSSSSLPPLTNPPPSPPKQQRKPQATFDDDFDSDSSSDLAPLSSLITSAPVSPNKRLQRSAPPNRSTTPSPAPARKKKLLIPMASAVGFFEEVEVEAEKRDELVARETAALERRGVRAKIIRVSDIGFIDLTQDDD</sequence>
<dbReference type="EMBL" id="JAGPXF010000005">
    <property type="protein sequence ID" value="KAH7241650.1"/>
    <property type="molecule type" value="Genomic_DNA"/>
</dbReference>
<feature type="domain" description="XPG N-terminal" evidence="5">
    <location>
        <begin position="1"/>
        <end position="101"/>
    </location>
</feature>
<evidence type="ECO:0000256" key="3">
    <source>
        <dbReference type="SAM" id="MobiDB-lite"/>
    </source>
</evidence>
<protein>
    <recommendedName>
        <fullName evidence="8">DNA repair endonuclease rad2</fullName>
    </recommendedName>
</protein>
<dbReference type="InterPro" id="IPR036279">
    <property type="entry name" value="5-3_exonuclease_C_sf"/>
</dbReference>
<feature type="compositionally biased region" description="Basic and acidic residues" evidence="3">
    <location>
        <begin position="499"/>
        <end position="513"/>
    </location>
</feature>
<dbReference type="InterPro" id="IPR029060">
    <property type="entry name" value="PIN-like_dom_sf"/>
</dbReference>
<feature type="domain" description="XPG-I" evidence="4">
    <location>
        <begin position="108"/>
        <end position="184"/>
    </location>
</feature>
<dbReference type="AlphaFoldDB" id="A0A8K0WAB7"/>
<dbReference type="InterPro" id="IPR006084">
    <property type="entry name" value="XPG/Rad2"/>
</dbReference>
<dbReference type="SMART" id="SM00484">
    <property type="entry name" value="XPGI"/>
    <property type="match status" value="1"/>
</dbReference>
<dbReference type="SMART" id="SM00485">
    <property type="entry name" value="XPGN"/>
    <property type="match status" value="1"/>
</dbReference>
<evidence type="ECO:0008006" key="8">
    <source>
        <dbReference type="Google" id="ProtNLM"/>
    </source>
</evidence>
<dbReference type="Pfam" id="PF00752">
    <property type="entry name" value="XPG_N"/>
    <property type="match status" value="1"/>
</dbReference>
<reference evidence="6" key="1">
    <citation type="journal article" date="2021" name="Nat. Commun.">
        <title>Genetic determinants of endophytism in the Arabidopsis root mycobiome.</title>
        <authorList>
            <person name="Mesny F."/>
            <person name="Miyauchi S."/>
            <person name="Thiergart T."/>
            <person name="Pickel B."/>
            <person name="Atanasova L."/>
            <person name="Karlsson M."/>
            <person name="Huettel B."/>
            <person name="Barry K.W."/>
            <person name="Haridas S."/>
            <person name="Chen C."/>
            <person name="Bauer D."/>
            <person name="Andreopoulos W."/>
            <person name="Pangilinan J."/>
            <person name="LaButti K."/>
            <person name="Riley R."/>
            <person name="Lipzen A."/>
            <person name="Clum A."/>
            <person name="Drula E."/>
            <person name="Henrissat B."/>
            <person name="Kohler A."/>
            <person name="Grigoriev I.V."/>
            <person name="Martin F.M."/>
            <person name="Hacquard S."/>
        </authorList>
    </citation>
    <scope>NUCLEOTIDE SEQUENCE</scope>
    <source>
        <strain evidence="6">MPI-SDFR-AT-0068</strain>
    </source>
</reference>
<dbReference type="SUPFAM" id="SSF47807">
    <property type="entry name" value="5' to 3' exonuclease, C-terminal subdomain"/>
    <property type="match status" value="1"/>
</dbReference>
<organism evidence="6 7">
    <name type="scientific">Fusarium tricinctum</name>
    <dbReference type="NCBI Taxonomy" id="61284"/>
    <lineage>
        <taxon>Eukaryota</taxon>
        <taxon>Fungi</taxon>
        <taxon>Dikarya</taxon>
        <taxon>Ascomycota</taxon>
        <taxon>Pezizomycotina</taxon>
        <taxon>Sordariomycetes</taxon>
        <taxon>Hypocreomycetidae</taxon>
        <taxon>Hypocreales</taxon>
        <taxon>Nectriaceae</taxon>
        <taxon>Fusarium</taxon>
        <taxon>Fusarium tricinctum species complex</taxon>
    </lineage>
</organism>
<dbReference type="Proteomes" id="UP000813427">
    <property type="component" value="Unassembled WGS sequence"/>
</dbReference>
<dbReference type="PANTHER" id="PTHR11081:SF75">
    <property type="entry name" value="ENDONUCLEASE, PUTATIVE (AFU_ORTHOLOGUE AFUA_3G13260)-RELATED"/>
    <property type="match status" value="1"/>
</dbReference>
<gene>
    <name evidence="6" type="ORF">BKA59DRAFT_556648</name>
</gene>
<dbReference type="InterPro" id="IPR006086">
    <property type="entry name" value="XPG-I_dom"/>
</dbReference>
<evidence type="ECO:0000256" key="2">
    <source>
        <dbReference type="ARBA" id="ARBA00022801"/>
    </source>
</evidence>
<dbReference type="Gene3D" id="3.40.50.1010">
    <property type="entry name" value="5'-nuclease"/>
    <property type="match status" value="2"/>
</dbReference>
<dbReference type="GO" id="GO:0017108">
    <property type="term" value="F:5'-flap endonuclease activity"/>
    <property type="evidence" value="ECO:0007669"/>
    <property type="project" value="TreeGrafter"/>
</dbReference>
<keyword evidence="7" id="KW-1185">Reference proteome</keyword>